<dbReference type="AlphaFoldDB" id="A0A4P6F6Q5"/>
<organism evidence="1 2">
    <name type="scientific">Xylanimonas protaetiae</name>
    <dbReference type="NCBI Taxonomy" id="2509457"/>
    <lineage>
        <taxon>Bacteria</taxon>
        <taxon>Bacillati</taxon>
        <taxon>Actinomycetota</taxon>
        <taxon>Actinomycetes</taxon>
        <taxon>Micrococcales</taxon>
        <taxon>Promicromonosporaceae</taxon>
        <taxon>Xylanimonas</taxon>
    </lineage>
</organism>
<gene>
    <name evidence="1" type="ORF">ET471_08165</name>
</gene>
<sequence length="63" mass="6723">MTPYVAQVAEAAHQLTLLGGPDAVVEAEDLARTRNISILDALHHVRDRITSAPITTTTKGDSL</sequence>
<reference evidence="1 2" key="1">
    <citation type="submission" date="2019-01" db="EMBL/GenBank/DDBJ databases">
        <title>Genome sequencing of strain FW10M-9.</title>
        <authorList>
            <person name="Heo J."/>
            <person name="Kim S.-J."/>
            <person name="Kim J.-S."/>
            <person name="Hong S.-B."/>
            <person name="Kwon S.-W."/>
        </authorList>
    </citation>
    <scope>NUCLEOTIDE SEQUENCE [LARGE SCALE GENOMIC DNA]</scope>
    <source>
        <strain evidence="1 2">FW10M-9</strain>
    </source>
</reference>
<accession>A0A4P6F6Q5</accession>
<name>A0A4P6F6Q5_9MICO</name>
<dbReference type="EMBL" id="CP035493">
    <property type="protein sequence ID" value="QAY70009.1"/>
    <property type="molecule type" value="Genomic_DNA"/>
</dbReference>
<keyword evidence="2" id="KW-1185">Reference proteome</keyword>
<dbReference type="KEGG" id="xya:ET471_08165"/>
<protein>
    <submittedName>
        <fullName evidence="1">Uncharacterized protein</fullName>
    </submittedName>
</protein>
<dbReference type="RefSeq" id="WP_129187522.1">
    <property type="nucleotide sequence ID" value="NZ_CP035493.1"/>
</dbReference>
<dbReference type="Proteomes" id="UP000292118">
    <property type="component" value="Chromosome"/>
</dbReference>
<dbReference type="OrthoDB" id="9934560at2"/>
<evidence type="ECO:0000313" key="1">
    <source>
        <dbReference type="EMBL" id="QAY70009.1"/>
    </source>
</evidence>
<evidence type="ECO:0000313" key="2">
    <source>
        <dbReference type="Proteomes" id="UP000292118"/>
    </source>
</evidence>
<proteinExistence type="predicted"/>